<reference evidence="2 3" key="1">
    <citation type="journal article" date="2007" name="PLoS ONE">
        <title>Analysis of the neurotoxin complex genes in Clostridium botulinum A1-A4 and B1 strains: BoNT/A3, /Ba4 and /B1 clusters are located within plasmids.</title>
        <authorList>
            <person name="Smith T.J."/>
            <person name="Hill K.K."/>
            <person name="Foley B.T."/>
            <person name="Detter J.C."/>
            <person name="Munk A.C."/>
            <person name="Bruce D.C."/>
            <person name="Doggett N.A."/>
            <person name="Smith L.A."/>
            <person name="Marks J.D."/>
            <person name="Xie G."/>
            <person name="Brettin T.S."/>
        </authorList>
    </citation>
    <scope>NUCLEOTIDE SEQUENCE [LARGE SCALE GENOMIC DNA]</scope>
    <source>
        <strain evidence="3">Okra / Type B1</strain>
    </source>
</reference>
<feature type="domain" description="GmrSD restriction endonucleases N-terminal" evidence="1">
    <location>
        <begin position="22"/>
        <end position="170"/>
    </location>
</feature>
<dbReference type="HOGENOM" id="CLU_038557_0_0_9"/>
<dbReference type="Pfam" id="PF03235">
    <property type="entry name" value="GmrSD_N"/>
    <property type="match status" value="1"/>
</dbReference>
<sequence>MSNFLDMDSNSIVLSEFYENEVAGKYNYNAVYQREKIWNIEKKRFLIDTILKNYPIPPIFLRMFIDENTGATKYDVIDGKQRLTTIIDFINGKINLPDDFSIGPFGNENLDGLYFKELDEFADYKKRFWKYKIPIIYIDSKDDEVIRNVFDRLNRNGEPLTFQELRNAKYCETDFYELVEKLSGINFWKTRLSNLEISRMEDKEFISELLFVVLEDNIISYTRKELDGLYEKWTNKEFNKNDIIEKFRTITEFIELLDIDYDKYKITGVSHLYGIWVFSYICVLQDIRAIDIKGMIDKFYSKLRNKDTSQEFIEYSKSMNSATKSKSSRRKRVNALLEYMSHNGINIKNLL</sequence>
<proteinExistence type="predicted"/>
<name>B1IFS0_CLOBK</name>
<dbReference type="AlphaFoldDB" id="B1IFS0"/>
<evidence type="ECO:0000259" key="1">
    <source>
        <dbReference type="Pfam" id="PF03235"/>
    </source>
</evidence>
<dbReference type="KEGG" id="cbb:CLD_2545"/>
<accession>B1IFS0</accession>
<protein>
    <recommendedName>
        <fullName evidence="1">GmrSD restriction endonucleases N-terminal domain-containing protein</fullName>
    </recommendedName>
</protein>
<evidence type="ECO:0000313" key="3">
    <source>
        <dbReference type="Proteomes" id="UP000008541"/>
    </source>
</evidence>
<gene>
    <name evidence="2" type="ordered locus">CLD_2545</name>
</gene>
<dbReference type="Proteomes" id="UP000008541">
    <property type="component" value="Chromosome"/>
</dbReference>
<dbReference type="InterPro" id="IPR004919">
    <property type="entry name" value="GmrSD_N"/>
</dbReference>
<dbReference type="EMBL" id="CP000939">
    <property type="protein sequence ID" value="ACA46747.1"/>
    <property type="molecule type" value="Genomic_DNA"/>
</dbReference>
<dbReference type="PANTHER" id="PTHR39639">
    <property type="entry name" value="CHROMOSOME 16, WHOLE GENOME SHOTGUN SEQUENCE"/>
    <property type="match status" value="1"/>
</dbReference>
<evidence type="ECO:0000313" key="2">
    <source>
        <dbReference type="EMBL" id="ACA46747.1"/>
    </source>
</evidence>
<dbReference type="RefSeq" id="WP_003402069.1">
    <property type="nucleotide sequence ID" value="NC_010516.1"/>
</dbReference>
<organism evidence="2 3">
    <name type="scientific">Clostridium botulinum (strain Okra / Type B1)</name>
    <dbReference type="NCBI Taxonomy" id="498213"/>
    <lineage>
        <taxon>Bacteria</taxon>
        <taxon>Bacillati</taxon>
        <taxon>Bacillota</taxon>
        <taxon>Clostridia</taxon>
        <taxon>Eubacteriales</taxon>
        <taxon>Clostridiaceae</taxon>
        <taxon>Clostridium</taxon>
    </lineage>
</organism>
<dbReference type="PANTHER" id="PTHR39639:SF1">
    <property type="entry name" value="DUF262 DOMAIN-CONTAINING PROTEIN"/>
    <property type="match status" value="1"/>
</dbReference>